<feature type="region of interest" description="Disordered" evidence="5">
    <location>
        <begin position="28"/>
        <end position="91"/>
    </location>
</feature>
<dbReference type="Pfam" id="PF01544">
    <property type="entry name" value="CorA"/>
    <property type="match status" value="1"/>
</dbReference>
<protein>
    <submittedName>
        <fullName evidence="7">Uncharacterized protein</fullName>
    </submittedName>
</protein>
<accession>A0A084G694</accession>
<dbReference type="InterPro" id="IPR002523">
    <property type="entry name" value="MgTranspt_CorA/ZnTranspt_ZntB"/>
</dbReference>
<feature type="transmembrane region" description="Helical" evidence="6">
    <location>
        <begin position="685"/>
        <end position="703"/>
    </location>
</feature>
<evidence type="ECO:0000256" key="1">
    <source>
        <dbReference type="ARBA" id="ARBA00004141"/>
    </source>
</evidence>
<dbReference type="GeneID" id="27724356"/>
<dbReference type="OMA" id="FWAGTHP"/>
<keyword evidence="8" id="KW-1185">Reference proteome</keyword>
<keyword evidence="4 6" id="KW-0472">Membrane</keyword>
<comment type="caution">
    <text evidence="7">The sequence shown here is derived from an EMBL/GenBank/DDBJ whole genome shotgun (WGS) entry which is preliminary data.</text>
</comment>
<dbReference type="KEGG" id="sapo:SAPIO_CDS5284"/>
<name>A0A084G694_PSEDA</name>
<dbReference type="OrthoDB" id="426293at2759"/>
<comment type="subcellular location">
    <subcellularLocation>
        <location evidence="1">Membrane</location>
        <topology evidence="1">Multi-pass membrane protein</topology>
    </subcellularLocation>
</comment>
<dbReference type="HOGENOM" id="CLU_015492_1_0_1"/>
<feature type="transmembrane region" description="Helical" evidence="6">
    <location>
        <begin position="651"/>
        <end position="673"/>
    </location>
</feature>
<dbReference type="Gene3D" id="1.20.58.340">
    <property type="entry name" value="Magnesium transport protein CorA, transmembrane region"/>
    <property type="match status" value="1"/>
</dbReference>
<keyword evidence="2 6" id="KW-0812">Transmembrane</keyword>
<feature type="region of interest" description="Disordered" evidence="5">
    <location>
        <begin position="240"/>
        <end position="259"/>
    </location>
</feature>
<evidence type="ECO:0000256" key="2">
    <source>
        <dbReference type="ARBA" id="ARBA00022692"/>
    </source>
</evidence>
<proteinExistence type="predicted"/>
<evidence type="ECO:0000313" key="7">
    <source>
        <dbReference type="EMBL" id="KEZ42856.1"/>
    </source>
</evidence>
<feature type="region of interest" description="Disordered" evidence="5">
    <location>
        <begin position="764"/>
        <end position="813"/>
    </location>
</feature>
<organism evidence="7 8">
    <name type="scientific">Pseudallescheria apiosperma</name>
    <name type="common">Scedosporium apiospermum</name>
    <dbReference type="NCBI Taxonomy" id="563466"/>
    <lineage>
        <taxon>Eukaryota</taxon>
        <taxon>Fungi</taxon>
        <taxon>Dikarya</taxon>
        <taxon>Ascomycota</taxon>
        <taxon>Pezizomycotina</taxon>
        <taxon>Sordariomycetes</taxon>
        <taxon>Hypocreomycetidae</taxon>
        <taxon>Microascales</taxon>
        <taxon>Microascaceae</taxon>
        <taxon>Scedosporium</taxon>
    </lineage>
</organism>
<dbReference type="SUPFAM" id="SSF144083">
    <property type="entry name" value="Magnesium transport protein CorA, transmembrane region"/>
    <property type="match status" value="1"/>
</dbReference>
<keyword evidence="3 6" id="KW-1133">Transmembrane helix</keyword>
<dbReference type="Proteomes" id="UP000028545">
    <property type="component" value="Unassembled WGS sequence"/>
</dbReference>
<dbReference type="InterPro" id="IPR045863">
    <property type="entry name" value="CorA_TM1_TM2"/>
</dbReference>
<evidence type="ECO:0000256" key="3">
    <source>
        <dbReference type="ARBA" id="ARBA00022989"/>
    </source>
</evidence>
<evidence type="ECO:0000256" key="6">
    <source>
        <dbReference type="SAM" id="Phobius"/>
    </source>
</evidence>
<dbReference type="GO" id="GO:0046873">
    <property type="term" value="F:metal ion transmembrane transporter activity"/>
    <property type="evidence" value="ECO:0007669"/>
    <property type="project" value="InterPro"/>
</dbReference>
<evidence type="ECO:0000256" key="4">
    <source>
        <dbReference type="ARBA" id="ARBA00023136"/>
    </source>
</evidence>
<dbReference type="AlphaFoldDB" id="A0A084G694"/>
<dbReference type="EMBL" id="JOWA01000098">
    <property type="protein sequence ID" value="KEZ42856.1"/>
    <property type="molecule type" value="Genomic_DNA"/>
</dbReference>
<sequence>MTSSPQPRLEEVLKALQSQNELLLQLVRDSVNSPQPTPQAPTSRDRASSRTATDILNTPPLRPINTPTLTSSEFGLPGSLRHSRRQTAEQQLANERRTLFAEPKHIPASLHSNFSTGSGHECSEDDVHFLPLLEQPSTAQPQQRQRSSTTTMEVRGVTRTLDAAHLEDKDLLYYLFNTDFRDGTAVAMQDFIKKRAGTSIEWAQSLRHFAAYENESYSNSTCEVYDVGVDCIVRQVQGTEEPCSSPQQGDGECSCDDEDECPSPDQVDAAAVWDKIKNINYPTGDATGRITIVQEPTALVFGSLHFAMSKYLDMDELLTHLVTSQGNANKTTAYMNRAFPPEPIITQPTPSPAGVGVGVGTHPLAMRDPYIRHRSFFFVFKYYTVVGQDHEPAPWEKFDKRPADKKSQDHIDIAECSSVLALSLGGEPTQTRIRRRRGKPPREGYVFHTFAPWHLLNIQSFPDDEHTDRSEDEGKTLLNGPHAFLEALVVEYQDATRRNRILHEKITKLVTPDINFMFDNKIRDKLLFEDKHFTCTSHIRRYFWAYMSLGVINTSIKSMLTAYDETFTPAFWSGTHPTLWAHPDPSSPSGQHYLSRLASLRADLDRVLADLWAVYLKNEETRREIQSLREQLFSGSSIMESRRAIEQGDNIRILTLSSMVFLPLTFVTSVFGITEFTIPATDWRFSTTMVCVCVPFILLLILLQSRSVNNAIHKAFERLRARAFTGWRSAADRTGRARVWMRSWGTWLVSRNRVIEGERVGVENDEGGPRRRWPTPLASASLPSFPKGPMGKSEEKRLWGWIRGTKKDDGEKV</sequence>
<evidence type="ECO:0000256" key="5">
    <source>
        <dbReference type="SAM" id="MobiDB-lite"/>
    </source>
</evidence>
<dbReference type="GO" id="GO:0016020">
    <property type="term" value="C:membrane"/>
    <property type="evidence" value="ECO:0007669"/>
    <property type="project" value="UniProtKB-SubCell"/>
</dbReference>
<dbReference type="VEuPathDB" id="FungiDB:SAPIO_CDS5284"/>
<gene>
    <name evidence="7" type="ORF">SAPIO_CDS5284</name>
</gene>
<reference evidence="7 8" key="1">
    <citation type="journal article" date="2014" name="Genome Announc.">
        <title>Draft genome sequence of the pathogenic fungus Scedosporium apiospermum.</title>
        <authorList>
            <person name="Vandeputte P."/>
            <person name="Ghamrawi S."/>
            <person name="Rechenmann M."/>
            <person name="Iltis A."/>
            <person name="Giraud S."/>
            <person name="Fleury M."/>
            <person name="Thornton C."/>
            <person name="Delhaes L."/>
            <person name="Meyer W."/>
            <person name="Papon N."/>
            <person name="Bouchara J.P."/>
        </authorList>
    </citation>
    <scope>NUCLEOTIDE SEQUENCE [LARGE SCALE GENOMIC DNA]</scope>
    <source>
        <strain evidence="7 8">IHEM 14462</strain>
    </source>
</reference>
<dbReference type="RefSeq" id="XP_016642655.1">
    <property type="nucleotide sequence ID" value="XM_016787640.1"/>
</dbReference>
<evidence type="ECO:0000313" key="8">
    <source>
        <dbReference type="Proteomes" id="UP000028545"/>
    </source>
</evidence>